<dbReference type="eggNOG" id="COG0561">
    <property type="taxonomic scope" value="Bacteria"/>
</dbReference>
<evidence type="ECO:0000256" key="1">
    <source>
        <dbReference type="SAM" id="MobiDB-lite"/>
    </source>
</evidence>
<dbReference type="PANTHER" id="PTHR10000:SF8">
    <property type="entry name" value="HAD SUPERFAMILY HYDROLASE-LIKE, TYPE 3"/>
    <property type="match status" value="1"/>
</dbReference>
<dbReference type="Pfam" id="PF08282">
    <property type="entry name" value="Hydrolase_3"/>
    <property type="match status" value="1"/>
</dbReference>
<comment type="caution">
    <text evidence="2">The sequence shown here is derived from an EMBL/GenBank/DDBJ whole genome shotgun (WGS) entry which is preliminary data.</text>
</comment>
<dbReference type="GO" id="GO:0005829">
    <property type="term" value="C:cytosol"/>
    <property type="evidence" value="ECO:0007669"/>
    <property type="project" value="TreeGrafter"/>
</dbReference>
<dbReference type="Gene3D" id="3.40.50.1000">
    <property type="entry name" value="HAD superfamily/HAD-like"/>
    <property type="match status" value="1"/>
</dbReference>
<dbReference type="Proteomes" id="UP000053512">
    <property type="component" value="Unassembled WGS sequence"/>
</dbReference>
<sequence length="333" mass="35886">MSRMTKEKTAGTEDQHELVGINSTVPLKVDHSEDLSDSAGGTTAPARSAADVRIPLKVQPPRSNGWKKEAGVQYLVALDVDGTLVDHDGHMSRPVREAAQAVLEAGHHVVISTGRSKGATLPVVELIGQERGYAVCSNGGMTLELDPELPEYHRVLECVSFDPGQALEALEQRLPTAKFALETEDGSFYSTERFQDASFGIEAIGVDLHELARMKAVRMVVYSTEHTPEEFALAIDEAGLHGVTYSVGWSAWLDIAANGVSKASALEQVRRRLGVDPSHTVAVGDGRNDIEMLDWAARGVAMGQSPDEVAAACHEVTHTVYEDGVARILRSLL</sequence>
<keyword evidence="2" id="KW-0378">Hydrolase</keyword>
<gene>
    <name evidence="2" type="ORF">AVL61_07245</name>
</gene>
<name>A0A0W8I3J8_KOCRO</name>
<dbReference type="InterPro" id="IPR006379">
    <property type="entry name" value="HAD-SF_hydro_IIB"/>
</dbReference>
<dbReference type="InterPro" id="IPR023214">
    <property type="entry name" value="HAD_sf"/>
</dbReference>
<organism evidence="2 3">
    <name type="scientific">Kocuria rosea subsp. polaris</name>
    <dbReference type="NCBI Taxonomy" id="136273"/>
    <lineage>
        <taxon>Bacteria</taxon>
        <taxon>Bacillati</taxon>
        <taxon>Actinomycetota</taxon>
        <taxon>Actinomycetes</taxon>
        <taxon>Micrococcales</taxon>
        <taxon>Micrococcaceae</taxon>
        <taxon>Kocuria</taxon>
    </lineage>
</organism>
<dbReference type="Gene3D" id="3.30.1240.10">
    <property type="match status" value="1"/>
</dbReference>
<evidence type="ECO:0000313" key="2">
    <source>
        <dbReference type="EMBL" id="KUG52135.1"/>
    </source>
</evidence>
<dbReference type="PANTHER" id="PTHR10000">
    <property type="entry name" value="PHOSPHOSERINE PHOSPHATASE"/>
    <property type="match status" value="1"/>
</dbReference>
<dbReference type="EMBL" id="LQBK01000040">
    <property type="protein sequence ID" value="KUG52135.1"/>
    <property type="molecule type" value="Genomic_DNA"/>
</dbReference>
<protein>
    <submittedName>
        <fullName evidence="2">HAD family hydrolase</fullName>
    </submittedName>
</protein>
<dbReference type="NCBIfam" id="TIGR01484">
    <property type="entry name" value="HAD-SF-IIB"/>
    <property type="match status" value="1"/>
</dbReference>
<dbReference type="SUPFAM" id="SSF56784">
    <property type="entry name" value="HAD-like"/>
    <property type="match status" value="1"/>
</dbReference>
<feature type="region of interest" description="Disordered" evidence="1">
    <location>
        <begin position="27"/>
        <end position="52"/>
    </location>
</feature>
<dbReference type="InterPro" id="IPR036412">
    <property type="entry name" value="HAD-like_sf"/>
</dbReference>
<dbReference type="PROSITE" id="PS01229">
    <property type="entry name" value="COF_2"/>
    <property type="match status" value="1"/>
</dbReference>
<dbReference type="GO" id="GO:0016791">
    <property type="term" value="F:phosphatase activity"/>
    <property type="evidence" value="ECO:0007669"/>
    <property type="project" value="TreeGrafter"/>
</dbReference>
<proteinExistence type="predicted"/>
<accession>A0A0W8I3J8</accession>
<dbReference type="AlphaFoldDB" id="A0A0W8I3J8"/>
<reference evidence="3" key="1">
    <citation type="submission" date="2015-12" db="EMBL/GenBank/DDBJ databases">
        <authorList>
            <person name="Nair G.R."/>
            <person name="Kaur G."/>
            <person name="Mayilraj S."/>
        </authorList>
    </citation>
    <scope>NUCLEOTIDE SEQUENCE [LARGE SCALE GENOMIC DNA]</scope>
    <source>
        <strain evidence="3">CD08_4</strain>
    </source>
</reference>
<dbReference type="STRING" id="136273.GY22_08285"/>
<dbReference type="OrthoDB" id="3180855at2"/>
<dbReference type="GO" id="GO:0000287">
    <property type="term" value="F:magnesium ion binding"/>
    <property type="evidence" value="ECO:0007669"/>
    <property type="project" value="TreeGrafter"/>
</dbReference>
<dbReference type="RefSeq" id="WP_058875270.1">
    <property type="nucleotide sequence ID" value="NZ_LQBK01000040.1"/>
</dbReference>
<evidence type="ECO:0000313" key="3">
    <source>
        <dbReference type="Proteomes" id="UP000053512"/>
    </source>
</evidence>